<accession>A0ABD0K6N6</accession>
<dbReference type="PANTHER" id="PTHR11161:SF0">
    <property type="entry name" value="O-ACYLTRANSFERASE LIKE PROTEIN"/>
    <property type="match status" value="1"/>
</dbReference>
<proteinExistence type="predicted"/>
<name>A0ABD0K6N6_9CAEN</name>
<dbReference type="AlphaFoldDB" id="A0ABD0K6N6"/>
<organism evidence="3 4">
    <name type="scientific">Batillaria attramentaria</name>
    <dbReference type="NCBI Taxonomy" id="370345"/>
    <lineage>
        <taxon>Eukaryota</taxon>
        <taxon>Metazoa</taxon>
        <taxon>Spiralia</taxon>
        <taxon>Lophotrochozoa</taxon>
        <taxon>Mollusca</taxon>
        <taxon>Gastropoda</taxon>
        <taxon>Caenogastropoda</taxon>
        <taxon>Sorbeoconcha</taxon>
        <taxon>Cerithioidea</taxon>
        <taxon>Batillariidae</taxon>
        <taxon>Batillaria</taxon>
    </lineage>
</organism>
<dbReference type="Pfam" id="PF20146">
    <property type="entry name" value="NRF"/>
    <property type="match status" value="1"/>
</dbReference>
<evidence type="ECO:0000313" key="3">
    <source>
        <dbReference type="EMBL" id="KAK7482994.1"/>
    </source>
</evidence>
<protein>
    <recommendedName>
        <fullName evidence="2">Nose resistant-to-fluoxetine protein N-terminal domain-containing protein</fullName>
    </recommendedName>
</protein>
<dbReference type="InterPro" id="IPR006621">
    <property type="entry name" value="Nose-resist-to-fluoxetine_N"/>
</dbReference>
<evidence type="ECO:0000256" key="1">
    <source>
        <dbReference type="SAM" id="Phobius"/>
    </source>
</evidence>
<dbReference type="InterPro" id="IPR052728">
    <property type="entry name" value="O2_lipid_transport_reg"/>
</dbReference>
<feature type="transmembrane region" description="Helical" evidence="1">
    <location>
        <begin position="587"/>
        <end position="607"/>
    </location>
</feature>
<feature type="transmembrane region" description="Helical" evidence="1">
    <location>
        <begin position="376"/>
        <end position="404"/>
    </location>
</feature>
<keyword evidence="1" id="KW-0812">Transmembrane</keyword>
<feature type="transmembrane region" description="Helical" evidence="1">
    <location>
        <begin position="196"/>
        <end position="220"/>
    </location>
</feature>
<dbReference type="PANTHER" id="PTHR11161">
    <property type="entry name" value="O-ACYLTRANSFERASE"/>
    <property type="match status" value="1"/>
</dbReference>
<dbReference type="EMBL" id="JACVVK020000235">
    <property type="protein sequence ID" value="KAK7482994.1"/>
    <property type="molecule type" value="Genomic_DNA"/>
</dbReference>
<evidence type="ECO:0000259" key="2">
    <source>
        <dbReference type="SMART" id="SM00703"/>
    </source>
</evidence>
<feature type="transmembrane region" description="Helical" evidence="1">
    <location>
        <begin position="557"/>
        <end position="575"/>
    </location>
</feature>
<comment type="caution">
    <text evidence="3">The sequence shown here is derived from an EMBL/GenBank/DDBJ whole genome shotgun (WGS) entry which is preliminary data.</text>
</comment>
<feature type="transmembrane region" description="Helical" evidence="1">
    <location>
        <begin position="702"/>
        <end position="723"/>
    </location>
</feature>
<dbReference type="Proteomes" id="UP001519460">
    <property type="component" value="Unassembled WGS sequence"/>
</dbReference>
<feature type="transmembrane region" description="Helical" evidence="1">
    <location>
        <begin position="425"/>
        <end position="447"/>
    </location>
</feature>
<gene>
    <name evidence="3" type="ORF">BaRGS_00025771</name>
</gene>
<feature type="domain" description="Nose resistant-to-fluoxetine protein N-terminal" evidence="2">
    <location>
        <begin position="56"/>
        <end position="185"/>
    </location>
</feature>
<dbReference type="Pfam" id="PF01757">
    <property type="entry name" value="Acyl_transf_3"/>
    <property type="match status" value="1"/>
</dbReference>
<keyword evidence="1" id="KW-0472">Membrane</keyword>
<dbReference type="InterPro" id="IPR002656">
    <property type="entry name" value="Acyl_transf_3_dom"/>
</dbReference>
<feature type="transmembrane region" description="Helical" evidence="1">
    <location>
        <begin position="340"/>
        <end position="364"/>
    </location>
</feature>
<sequence length="742" mass="81693">ALRTGGNDTQALLTSALQALGNGGNSAQSPMASLQQVLGALQNAGQTLASAASRVSPQCREDLYSYQTSLQSRQLWALQMLDASGKPRAGLLKGQRTFVGDYDECMEIVGQPSPGHVVKGHYCGLAVSANFTALGLAAVGPLLSPLIVHVCVPHSCNNTDLFTVFQPVVNLTNGLGKLEVAYCTEEIDGDPTEDSAFWIAIGVMAFLALLCSTGTVYGVVHDWRTAAETQTERPMEEEKNGHVNVHVNAAFDDEGHRPNGDTPVLTKVLTSNGNTPSHDAAADTFTVVNGRPAEQRNSRKREDGVCSRLLLSFSVLKNGSKLLSCHQTQGELSCLHGIRVLSITWVVLGHAFTMQAAAGIGVLGNAGDTYKVFDRWTMGAILSGTLSVDTFFLLSGCLTAYLFLRQTKKAGGVTCFNMIMYYVHRFWRLTPLYMFAIAVYVGVTPYLGSGPFQFPIRDRSNCRHYWWQNLLYVNNVLDLENMCFGHSWYLADDMQFYFVAPLVVVPWALGHRAVGMVVSCLFVLTQLITAPVLSHIYEAHSFFINNGDYMKYVYFPPWTRAGPFAIGLMLGYALYSYNRKFRMQKMSVFLGWLLAVAVGLTCVYVNYDDIEGISKTFVPNWSIDEAAVYEGFSRPAWACAVAWVIFACCTGYGGFVNTLLSWRAWAPLSRLTYGVYLFHLVIFYVMMANLREPFYLSAWNVTEFFLALTVLSYLVSFVASLLVESPTLGVEKILLGGAGRKK</sequence>
<dbReference type="SMART" id="SM00703">
    <property type="entry name" value="NRF"/>
    <property type="match status" value="1"/>
</dbReference>
<feature type="non-terminal residue" evidence="3">
    <location>
        <position position="1"/>
    </location>
</feature>
<feature type="transmembrane region" description="Helical" evidence="1">
    <location>
        <begin position="517"/>
        <end position="537"/>
    </location>
</feature>
<keyword evidence="1" id="KW-1133">Transmembrane helix</keyword>
<keyword evidence="4" id="KW-1185">Reference proteome</keyword>
<evidence type="ECO:0000313" key="4">
    <source>
        <dbReference type="Proteomes" id="UP001519460"/>
    </source>
</evidence>
<feature type="transmembrane region" description="Helical" evidence="1">
    <location>
        <begin position="494"/>
        <end position="510"/>
    </location>
</feature>
<feature type="transmembrane region" description="Helical" evidence="1">
    <location>
        <begin position="671"/>
        <end position="690"/>
    </location>
</feature>
<feature type="transmembrane region" description="Helical" evidence="1">
    <location>
        <begin position="635"/>
        <end position="659"/>
    </location>
</feature>
<reference evidence="3 4" key="1">
    <citation type="journal article" date="2023" name="Sci. Data">
        <title>Genome assembly of the Korean intertidal mud-creeper Batillaria attramentaria.</title>
        <authorList>
            <person name="Patra A.K."/>
            <person name="Ho P.T."/>
            <person name="Jun S."/>
            <person name="Lee S.J."/>
            <person name="Kim Y."/>
            <person name="Won Y.J."/>
        </authorList>
    </citation>
    <scope>NUCLEOTIDE SEQUENCE [LARGE SCALE GENOMIC DNA]</scope>
    <source>
        <strain evidence="3">Wonlab-2016</strain>
    </source>
</reference>